<dbReference type="InterPro" id="IPR036873">
    <property type="entry name" value="Rhodanese-like_dom_sf"/>
</dbReference>
<evidence type="ECO:0000256" key="1">
    <source>
        <dbReference type="ARBA" id="ARBA00022630"/>
    </source>
</evidence>
<dbReference type="InterPro" id="IPR005025">
    <property type="entry name" value="FMN_Rdtase-like_dom"/>
</dbReference>
<dbReference type="GO" id="GO:0016491">
    <property type="term" value="F:oxidoreductase activity"/>
    <property type="evidence" value="ECO:0007669"/>
    <property type="project" value="UniProtKB-KW"/>
</dbReference>
<name>K0V2D0_MYCVA</name>
<evidence type="ECO:0000313" key="5">
    <source>
        <dbReference type="EMBL" id="EJZ09033.1"/>
    </source>
</evidence>
<evidence type="ECO:0000259" key="4">
    <source>
        <dbReference type="PROSITE" id="PS50206"/>
    </source>
</evidence>
<dbReference type="Gene3D" id="3.40.50.360">
    <property type="match status" value="1"/>
</dbReference>
<keyword evidence="6" id="KW-1185">Reference proteome</keyword>
<keyword evidence="1" id="KW-0285">Flavoprotein</keyword>
<dbReference type="SUPFAM" id="SSF52218">
    <property type="entry name" value="Flavoproteins"/>
    <property type="match status" value="1"/>
</dbReference>
<dbReference type="Proteomes" id="UP000006072">
    <property type="component" value="Unassembled WGS sequence"/>
</dbReference>
<proteinExistence type="predicted"/>
<dbReference type="PROSITE" id="PS50206">
    <property type="entry name" value="RHODANESE_3"/>
    <property type="match status" value="1"/>
</dbReference>
<feature type="domain" description="Rhodanese" evidence="4">
    <location>
        <begin position="196"/>
        <end position="285"/>
    </location>
</feature>
<dbReference type="PATRIC" id="fig|1194972.3.peg.2672"/>
<dbReference type="SUPFAM" id="SSF52821">
    <property type="entry name" value="Rhodanese/Cell cycle control phosphatase"/>
    <property type="match status" value="1"/>
</dbReference>
<evidence type="ECO:0000256" key="3">
    <source>
        <dbReference type="ARBA" id="ARBA00023002"/>
    </source>
</evidence>
<dbReference type="EMBL" id="ALQA01000025">
    <property type="protein sequence ID" value="EJZ09033.1"/>
    <property type="molecule type" value="Genomic_DNA"/>
</dbReference>
<evidence type="ECO:0000256" key="2">
    <source>
        <dbReference type="ARBA" id="ARBA00022643"/>
    </source>
</evidence>
<dbReference type="RefSeq" id="WP_003932158.1">
    <property type="nucleotide sequence ID" value="NZ_JH814696.1"/>
</dbReference>
<dbReference type="InterPro" id="IPR001763">
    <property type="entry name" value="Rhodanese-like_dom"/>
</dbReference>
<protein>
    <submittedName>
        <fullName evidence="5">FMN reductase</fullName>
    </submittedName>
</protein>
<evidence type="ECO:0000313" key="6">
    <source>
        <dbReference type="Proteomes" id="UP000006072"/>
    </source>
</evidence>
<dbReference type="PANTHER" id="PTHR43408">
    <property type="entry name" value="FMN REDUCTASE (NADPH)"/>
    <property type="match status" value="1"/>
</dbReference>
<comment type="caution">
    <text evidence="5">The sequence shown here is derived from an EMBL/GenBank/DDBJ whole genome shotgun (WGS) entry which is preliminary data.</text>
</comment>
<dbReference type="InterPro" id="IPR029039">
    <property type="entry name" value="Flavoprotein-like_sf"/>
</dbReference>
<accession>K0V2D0</accession>
<gene>
    <name evidence="5" type="ORF">MVAC_13376</name>
</gene>
<sequence length="294" mass="30501">MALIVLLAGTTGKTSRAYALSTYVAECLDGYGHTTVIVDPGLTPAEVLIGGDSSAAAARDIAATVEAADAVIPVTPVRNGSFSATLKAVLDLLPPGAFTDKVVMPVATGGTSSHLTGLEYSLHPVILDLGGRQLVRGAYVLDRDLEVHGCGAVVAPESDDALRLAVAGLSAALGSTTQVAGNDELLIHPDEALARHRAGALLLDVRKSGDRDRVIPGVLHVEKVDVPALFDPQEQGALGVARTRSIVVFCNREQGSGRVVQTLRDLGYTEVRHVRGAAAGLEHELVKTAHAHIG</sequence>
<keyword evidence="2" id="KW-0288">FMN</keyword>
<dbReference type="AlphaFoldDB" id="K0V2D0"/>
<dbReference type="Pfam" id="PF00581">
    <property type="entry name" value="Rhodanese"/>
    <property type="match status" value="1"/>
</dbReference>
<dbReference type="Gene3D" id="3.40.250.10">
    <property type="entry name" value="Rhodanese-like domain"/>
    <property type="match status" value="1"/>
</dbReference>
<organism evidence="5 6">
    <name type="scientific">Mycolicibacterium vaccae ATCC 25954</name>
    <dbReference type="NCBI Taxonomy" id="1194972"/>
    <lineage>
        <taxon>Bacteria</taxon>
        <taxon>Bacillati</taxon>
        <taxon>Actinomycetota</taxon>
        <taxon>Actinomycetes</taxon>
        <taxon>Mycobacteriales</taxon>
        <taxon>Mycobacteriaceae</taxon>
        <taxon>Mycolicibacterium</taxon>
    </lineage>
</organism>
<dbReference type="eggNOG" id="COG0431">
    <property type="taxonomic scope" value="Bacteria"/>
</dbReference>
<dbReference type="InterPro" id="IPR051814">
    <property type="entry name" value="NAD(P)H-dep_FMN_reductase"/>
</dbReference>
<dbReference type="HOGENOM" id="CLU_946024_0_0_11"/>
<dbReference type="CDD" id="cd00158">
    <property type="entry name" value="RHOD"/>
    <property type="match status" value="1"/>
</dbReference>
<dbReference type="PANTHER" id="PTHR43408:SF1">
    <property type="entry name" value="FMN REDUCTASE (NADPH)"/>
    <property type="match status" value="1"/>
</dbReference>
<keyword evidence="3" id="KW-0560">Oxidoreductase</keyword>
<reference evidence="5 6" key="1">
    <citation type="journal article" date="2012" name="J. Bacteriol.">
        <title>Complete Genome Sequence of Mycobacterium vaccae Type Strain ATCC 25954.</title>
        <authorList>
            <person name="Ho Y.S."/>
            <person name="Adroub S.A."/>
            <person name="Abadi M."/>
            <person name="Al Alwan B."/>
            <person name="Alkhateeb R."/>
            <person name="Gao G."/>
            <person name="Ragab A."/>
            <person name="Ali S."/>
            <person name="van Soolingen D."/>
            <person name="Bitter W."/>
            <person name="Pain A."/>
            <person name="Abdallah A.M."/>
        </authorList>
    </citation>
    <scope>NUCLEOTIDE SEQUENCE [LARGE SCALE GENOMIC DNA]</scope>
    <source>
        <strain evidence="5 6">ATCC 25954</strain>
    </source>
</reference>
<dbReference type="Pfam" id="PF03358">
    <property type="entry name" value="FMN_red"/>
    <property type="match status" value="1"/>
</dbReference>